<feature type="region of interest" description="Disordered" evidence="1">
    <location>
        <begin position="83"/>
        <end position="110"/>
    </location>
</feature>
<dbReference type="EMBL" id="CP109546">
    <property type="protein sequence ID" value="WTZ12879.1"/>
    <property type="molecule type" value="Genomic_DNA"/>
</dbReference>
<reference evidence="2" key="1">
    <citation type="submission" date="2022-10" db="EMBL/GenBank/DDBJ databases">
        <title>The complete genomes of actinobacterial strains from the NBC collection.</title>
        <authorList>
            <person name="Joergensen T.S."/>
            <person name="Alvarez Arevalo M."/>
            <person name="Sterndorff E.B."/>
            <person name="Faurdal D."/>
            <person name="Vuksanovic O."/>
            <person name="Mourched A.-S."/>
            <person name="Charusanti P."/>
            <person name="Shaw S."/>
            <person name="Blin K."/>
            <person name="Weber T."/>
        </authorList>
    </citation>
    <scope>NUCLEOTIDE SEQUENCE</scope>
    <source>
        <strain evidence="2">NBC_01393</strain>
    </source>
</reference>
<sequence>MPTAVLDPLWGRVTGALADHPYRPAVPGAVPVSGQVQPTPASALWLMAAGRDCLRTSHAGRLMGEAASLRTVSETDPAVQAAWDSEGDDAVREPAARPQIPVVSAPPTAR</sequence>
<gene>
    <name evidence="2" type="ORF">OG699_35910</name>
</gene>
<organism evidence="2">
    <name type="scientific">Streptomyces sp. NBC_01393</name>
    <dbReference type="NCBI Taxonomy" id="2903851"/>
    <lineage>
        <taxon>Bacteria</taxon>
        <taxon>Bacillati</taxon>
        <taxon>Actinomycetota</taxon>
        <taxon>Actinomycetes</taxon>
        <taxon>Kitasatosporales</taxon>
        <taxon>Streptomycetaceae</taxon>
        <taxon>Streptomyces</taxon>
    </lineage>
</organism>
<name>A0AAU3I6U6_9ACTN</name>
<evidence type="ECO:0000313" key="2">
    <source>
        <dbReference type="EMBL" id="WTZ12879.1"/>
    </source>
</evidence>
<accession>A0AAU3I6U6</accession>
<protein>
    <submittedName>
        <fullName evidence="2">Uncharacterized protein</fullName>
    </submittedName>
</protein>
<proteinExistence type="predicted"/>
<dbReference type="AlphaFoldDB" id="A0AAU3I6U6"/>
<evidence type="ECO:0000256" key="1">
    <source>
        <dbReference type="SAM" id="MobiDB-lite"/>
    </source>
</evidence>